<sequence>MTAVLIQNKKTMSANPVWICSRNKRPTVWEPVKPAFL</sequence>
<evidence type="ECO:0000313" key="2">
    <source>
        <dbReference type="Proteomes" id="UP000242814"/>
    </source>
</evidence>
<evidence type="ECO:0000313" key="1">
    <source>
        <dbReference type="EMBL" id="ODH12530.1"/>
    </source>
</evidence>
<reference evidence="1 2" key="1">
    <citation type="submission" date="2016-06" db="EMBL/GenBank/DDBJ databases">
        <authorList>
            <person name="Kjaerup R.B."/>
            <person name="Dalgaard T.S."/>
            <person name="Juul-Madsen H.R."/>
        </authorList>
    </citation>
    <scope>NUCLEOTIDE SEQUENCE [LARGE SCALE GENOMIC DNA]</scope>
    <source>
        <strain evidence="1 2">Pb300</strain>
    </source>
</reference>
<accession>A0A1D2J2K9</accession>
<organism evidence="1 2">
    <name type="scientific">Paracoccidioides brasiliensis</name>
    <dbReference type="NCBI Taxonomy" id="121759"/>
    <lineage>
        <taxon>Eukaryota</taxon>
        <taxon>Fungi</taxon>
        <taxon>Dikarya</taxon>
        <taxon>Ascomycota</taxon>
        <taxon>Pezizomycotina</taxon>
        <taxon>Eurotiomycetes</taxon>
        <taxon>Eurotiomycetidae</taxon>
        <taxon>Onygenales</taxon>
        <taxon>Ajellomycetaceae</taxon>
        <taxon>Paracoccidioides</taxon>
    </lineage>
</organism>
<protein>
    <submittedName>
        <fullName evidence="1">Uncharacterized protein</fullName>
    </submittedName>
</protein>
<dbReference type="Proteomes" id="UP000242814">
    <property type="component" value="Unassembled WGS sequence"/>
</dbReference>
<dbReference type="EMBL" id="LZYO01001234">
    <property type="protein sequence ID" value="ODH12530.1"/>
    <property type="molecule type" value="Genomic_DNA"/>
</dbReference>
<gene>
    <name evidence="1" type="ORF">ACO22_08175</name>
</gene>
<dbReference type="AlphaFoldDB" id="A0A1D2J2K9"/>
<comment type="caution">
    <text evidence="1">The sequence shown here is derived from an EMBL/GenBank/DDBJ whole genome shotgun (WGS) entry which is preliminary data.</text>
</comment>
<name>A0A1D2J2K9_PARBR</name>
<proteinExistence type="predicted"/>